<dbReference type="RefSeq" id="WP_105331075.1">
    <property type="nucleotide sequence ID" value="NZ_PUHY01000012.1"/>
</dbReference>
<keyword evidence="2" id="KW-0732">Signal</keyword>
<dbReference type="OrthoDB" id="253582at2"/>
<feature type="region of interest" description="Disordered" evidence="1">
    <location>
        <begin position="24"/>
        <end position="46"/>
    </location>
</feature>
<evidence type="ECO:0000256" key="2">
    <source>
        <dbReference type="SAM" id="SignalP"/>
    </source>
</evidence>
<dbReference type="Gene3D" id="1.25.10.10">
    <property type="entry name" value="Leucine-rich Repeat Variant"/>
    <property type="match status" value="1"/>
</dbReference>
<dbReference type="InterPro" id="IPR016024">
    <property type="entry name" value="ARM-type_fold"/>
</dbReference>
<feature type="signal peptide" evidence="2">
    <location>
        <begin position="1"/>
        <end position="20"/>
    </location>
</feature>
<reference evidence="3 4" key="1">
    <citation type="submission" date="2018-02" db="EMBL/GenBank/DDBJ databases">
        <title>Comparative genomes isolates from brazilian mangrove.</title>
        <authorList>
            <person name="Araujo J.E."/>
            <person name="Taketani R.G."/>
            <person name="Silva M.C.P."/>
            <person name="Loureco M.V."/>
            <person name="Andreote F.D."/>
        </authorList>
    </citation>
    <scope>NUCLEOTIDE SEQUENCE [LARGE SCALE GENOMIC DNA]</scope>
    <source>
        <strain evidence="3 4">Hex-1 MGV</strain>
    </source>
</reference>
<sequence length="737" mass="80339">MERLTKIAFLFAILSGLAVADSAPAQEPAEEAPAAEAPPEDSPAISAIKESNPTTAAELVRAALVTHDLGRDDLAKAYLQKLIDSNPKQDQAVAAYRDLGSARLLRLQTETSLQPVGGEAATILLEKLDEYLTDPARLKTLVEQLGDADSLTRKRAMEQLLKAGPDAANPLFAVLGDPSQETLHTPAKKMLVRIDQDIYGPLQAALASDNNFLVAQLADVVKQIRLKAAAQFLVGRFIYTDDEQLRNAIGEYCEVIAKSKPDAAQVKDYLNRRVKAYLGADPMFSADDLGNAQLWVWDAAEHKAVLQTMPLADAEVITAGRLLDELHRLDAEDADIQVNRALAAMQRAFVLENAEIDYQALIDEYTLPVIQEALARSLKKRKFAEAAVVGCETIGSAQDASVLVAVDGGLSPLAQALQSPVYRVRRAAAKAILAINPQQPFAGSAEFMDTLAFLATAQGKRVIVIGELDEQRRQGMAATLAQLGYQVVATGGGAELFKAAYDSADVEVIFVSKPLARFPMMETVQVLRKDRRTGDLPIAVVSPILDLDYYELRTKSDPLTIATIRPHDQEGFTFQLQRLYGAQGRLLVSAIERSEDAEFAIDVVNQMLDTPEKYQFYDFTKLEEIAVRRLADDNVTPGMAKLLGHLATPAAQMALVEYASDPFHPLAFREQCAAAFEAAIARRGILLTKDQIVAQYDRYNDSEELDSGTQAVLGKVLDIIEAPTQDVRFDQPAESGP</sequence>
<dbReference type="SUPFAM" id="SSF48371">
    <property type="entry name" value="ARM repeat"/>
    <property type="match status" value="1"/>
</dbReference>
<evidence type="ECO:0000313" key="4">
    <source>
        <dbReference type="Proteomes" id="UP000238322"/>
    </source>
</evidence>
<dbReference type="InterPro" id="IPR011989">
    <property type="entry name" value="ARM-like"/>
</dbReference>
<dbReference type="EMBL" id="PUHY01000012">
    <property type="protein sequence ID" value="PQO32062.1"/>
    <property type="molecule type" value="Genomic_DNA"/>
</dbReference>
<evidence type="ECO:0000313" key="3">
    <source>
        <dbReference type="EMBL" id="PQO32062.1"/>
    </source>
</evidence>
<accession>A0A2S8FIS2</accession>
<evidence type="ECO:0008006" key="5">
    <source>
        <dbReference type="Google" id="ProtNLM"/>
    </source>
</evidence>
<evidence type="ECO:0000256" key="1">
    <source>
        <dbReference type="SAM" id="MobiDB-lite"/>
    </source>
</evidence>
<dbReference type="Proteomes" id="UP000238322">
    <property type="component" value="Unassembled WGS sequence"/>
</dbReference>
<dbReference type="AlphaFoldDB" id="A0A2S8FIS2"/>
<organism evidence="3 4">
    <name type="scientific">Blastopirellula marina</name>
    <dbReference type="NCBI Taxonomy" id="124"/>
    <lineage>
        <taxon>Bacteria</taxon>
        <taxon>Pseudomonadati</taxon>
        <taxon>Planctomycetota</taxon>
        <taxon>Planctomycetia</taxon>
        <taxon>Pirellulales</taxon>
        <taxon>Pirellulaceae</taxon>
        <taxon>Blastopirellula</taxon>
    </lineage>
</organism>
<comment type="caution">
    <text evidence="3">The sequence shown here is derived from an EMBL/GenBank/DDBJ whole genome shotgun (WGS) entry which is preliminary data.</text>
</comment>
<protein>
    <recommendedName>
        <fullName evidence="5">Response regulatory domain-containing protein</fullName>
    </recommendedName>
</protein>
<proteinExistence type="predicted"/>
<name>A0A2S8FIS2_9BACT</name>
<feature type="chain" id="PRO_5015418608" description="Response regulatory domain-containing protein" evidence="2">
    <location>
        <begin position="21"/>
        <end position="737"/>
    </location>
</feature>
<gene>
    <name evidence="3" type="ORF">C5Y83_17615</name>
</gene>